<dbReference type="GO" id="GO:0016301">
    <property type="term" value="F:kinase activity"/>
    <property type="evidence" value="ECO:0007669"/>
    <property type="project" value="UniProtKB-KW"/>
</dbReference>
<name>A0ABT6B4B2_9BURK</name>
<keyword evidence="2" id="KW-1185">Reference proteome</keyword>
<sequence length="94" mass="10202">MWVVKLGGSLGRDPLLGEWLRELSELGGGRIVVVPGGGFAAQVREHQAQWAFSDVVAHNMTVLAMAQYGLMMQGLCPGMSLAVHEKDIQDVLRN</sequence>
<evidence type="ECO:0000313" key="1">
    <source>
        <dbReference type="EMBL" id="MDF3839710.1"/>
    </source>
</evidence>
<proteinExistence type="predicted"/>
<gene>
    <name evidence="1" type="ORF">P3W85_43260</name>
</gene>
<dbReference type="SUPFAM" id="SSF53633">
    <property type="entry name" value="Carbamate kinase-like"/>
    <property type="match status" value="1"/>
</dbReference>
<dbReference type="InterPro" id="IPR036393">
    <property type="entry name" value="AceGlu_kinase-like_sf"/>
</dbReference>
<comment type="caution">
    <text evidence="1">The sequence shown here is derived from an EMBL/GenBank/DDBJ whole genome shotgun (WGS) entry which is preliminary data.</text>
</comment>
<evidence type="ECO:0000313" key="2">
    <source>
        <dbReference type="Proteomes" id="UP001216674"/>
    </source>
</evidence>
<keyword evidence="1" id="KW-0808">Transferase</keyword>
<dbReference type="EMBL" id="JARJLM010000699">
    <property type="protein sequence ID" value="MDF3839710.1"/>
    <property type="molecule type" value="Genomic_DNA"/>
</dbReference>
<keyword evidence="1" id="KW-0418">Kinase</keyword>
<reference evidence="1 2" key="1">
    <citation type="submission" date="2023-03" db="EMBL/GenBank/DDBJ databases">
        <title>Draft assemblies of triclosan tolerant bacteria isolated from returned activated sludge.</title>
        <authorList>
            <person name="Van Hamelsveld S."/>
        </authorList>
    </citation>
    <scope>NUCLEOTIDE SEQUENCE [LARGE SCALE GENOMIC DNA]</scope>
    <source>
        <strain evidence="1 2">GW210010_S58</strain>
    </source>
</reference>
<protein>
    <submittedName>
        <fullName evidence="1">Aspartate kinase</fullName>
    </submittedName>
</protein>
<dbReference type="Gene3D" id="3.40.1160.10">
    <property type="entry name" value="Acetylglutamate kinase-like"/>
    <property type="match status" value="1"/>
</dbReference>
<dbReference type="Proteomes" id="UP001216674">
    <property type="component" value="Unassembled WGS sequence"/>
</dbReference>
<organism evidence="1 2">
    <name type="scientific">Cupriavidus basilensis</name>
    <dbReference type="NCBI Taxonomy" id="68895"/>
    <lineage>
        <taxon>Bacteria</taxon>
        <taxon>Pseudomonadati</taxon>
        <taxon>Pseudomonadota</taxon>
        <taxon>Betaproteobacteria</taxon>
        <taxon>Burkholderiales</taxon>
        <taxon>Burkholderiaceae</taxon>
        <taxon>Cupriavidus</taxon>
    </lineage>
</organism>
<feature type="non-terminal residue" evidence="1">
    <location>
        <position position="94"/>
    </location>
</feature>
<accession>A0ABT6B4B2</accession>